<evidence type="ECO:0000256" key="2">
    <source>
        <dbReference type="ARBA" id="ARBA00044777"/>
    </source>
</evidence>
<evidence type="ECO:0000256" key="3">
    <source>
        <dbReference type="HAMAP-Rule" id="MF_01805"/>
    </source>
</evidence>
<dbReference type="AlphaFoldDB" id="A0A0R1J2G0"/>
<dbReference type="PATRIC" id="fig|1423811.3.peg.975"/>
<dbReference type="InterPro" id="IPR003768">
    <property type="entry name" value="ScpA"/>
</dbReference>
<reference evidence="4 5" key="1">
    <citation type="journal article" date="2015" name="Genome Announc.">
        <title>Expanding the biotechnology potential of lactobacilli through comparative genomics of 213 strains and associated genera.</title>
        <authorList>
            <person name="Sun Z."/>
            <person name="Harris H.M."/>
            <person name="McCann A."/>
            <person name="Guo C."/>
            <person name="Argimon S."/>
            <person name="Zhang W."/>
            <person name="Yang X."/>
            <person name="Jeffery I.B."/>
            <person name="Cooney J.C."/>
            <person name="Kagawa T.F."/>
            <person name="Liu W."/>
            <person name="Song Y."/>
            <person name="Salvetti E."/>
            <person name="Wrobel A."/>
            <person name="Rasinkangas P."/>
            <person name="Parkhill J."/>
            <person name="Rea M.C."/>
            <person name="O'Sullivan O."/>
            <person name="Ritari J."/>
            <person name="Douillard F.P."/>
            <person name="Paul Ross R."/>
            <person name="Yang R."/>
            <person name="Briner A.E."/>
            <person name="Felis G.E."/>
            <person name="de Vos W.M."/>
            <person name="Barrangou R."/>
            <person name="Klaenhammer T.R."/>
            <person name="Caufield P.W."/>
            <person name="Cui Y."/>
            <person name="Zhang H."/>
            <person name="O'Toole P.W."/>
        </authorList>
    </citation>
    <scope>NUCLEOTIDE SEQUENCE [LARGE SCALE GENOMIC DNA]</scope>
    <source>
        <strain evidence="4 5">DSM 20183</strain>
    </source>
</reference>
<protein>
    <recommendedName>
        <fullName evidence="2 3">Segregation and condensation protein A</fullName>
    </recommendedName>
</protein>
<keyword evidence="1 3" id="KW-0159">Chromosome partition</keyword>
<comment type="subunit">
    <text evidence="3">Component of a cohesin-like complex composed of ScpA, ScpB and the Smc homodimer, in which ScpA and ScpB bind to the head domain of Smc. The presence of the three proteins is required for the association of the complex with DNA.</text>
</comment>
<keyword evidence="5" id="KW-1185">Reference proteome</keyword>
<dbReference type="HAMAP" id="MF_01805">
    <property type="entry name" value="ScpA"/>
    <property type="match status" value="1"/>
</dbReference>
<dbReference type="OrthoDB" id="9811016at2"/>
<dbReference type="Pfam" id="PF02616">
    <property type="entry name" value="SMC_ScpA"/>
    <property type="match status" value="1"/>
</dbReference>
<dbReference type="Gene3D" id="6.10.250.2410">
    <property type="match status" value="1"/>
</dbReference>
<keyword evidence="3" id="KW-0132">Cell division</keyword>
<dbReference type="GO" id="GO:0005737">
    <property type="term" value="C:cytoplasm"/>
    <property type="evidence" value="ECO:0007669"/>
    <property type="project" value="UniProtKB-SubCell"/>
</dbReference>
<comment type="function">
    <text evidence="3">Participates in chromosomal partition during cell division. May act via the formation of a condensin-like complex containing Smc and ScpB that pull DNA away from mid-cell into both cell halves.</text>
</comment>
<keyword evidence="3" id="KW-0131">Cell cycle</keyword>
<dbReference type="GO" id="GO:0006260">
    <property type="term" value="P:DNA replication"/>
    <property type="evidence" value="ECO:0007669"/>
    <property type="project" value="UniProtKB-UniRule"/>
</dbReference>
<dbReference type="PANTHER" id="PTHR33969:SF2">
    <property type="entry name" value="SEGREGATION AND CONDENSATION PROTEIN A"/>
    <property type="match status" value="1"/>
</dbReference>
<name>A0A0R1J2G0_9LACO</name>
<keyword evidence="3" id="KW-0963">Cytoplasm</keyword>
<gene>
    <name evidence="3" type="primary">scpA</name>
    <name evidence="4" type="ORF">FC72_GL000963</name>
</gene>
<dbReference type="PANTHER" id="PTHR33969">
    <property type="entry name" value="SEGREGATION AND CONDENSATION PROTEIN A"/>
    <property type="match status" value="1"/>
</dbReference>
<dbReference type="Proteomes" id="UP000050929">
    <property type="component" value="Unassembled WGS sequence"/>
</dbReference>
<dbReference type="GO" id="GO:0007059">
    <property type="term" value="P:chromosome segregation"/>
    <property type="evidence" value="ECO:0007669"/>
    <property type="project" value="UniProtKB-UniRule"/>
</dbReference>
<dbReference type="GO" id="GO:0051301">
    <property type="term" value="P:cell division"/>
    <property type="evidence" value="ECO:0007669"/>
    <property type="project" value="UniProtKB-KW"/>
</dbReference>
<dbReference type="STRING" id="1423811.FC72_GL000963"/>
<comment type="subcellular location">
    <subcellularLocation>
        <location evidence="3">Cytoplasm</location>
    </subcellularLocation>
    <text evidence="3">Associated with two foci at the outer edges of the nucleoid region in young cells, and at four foci within both cell halves in older cells.</text>
</comment>
<evidence type="ECO:0000256" key="1">
    <source>
        <dbReference type="ARBA" id="ARBA00022829"/>
    </source>
</evidence>
<accession>A0A0R1J2G0</accession>
<comment type="similarity">
    <text evidence="3">Belongs to the ScpA family.</text>
</comment>
<dbReference type="EMBL" id="AZDG01000002">
    <property type="protein sequence ID" value="KRK65493.1"/>
    <property type="molecule type" value="Genomic_DNA"/>
</dbReference>
<proteinExistence type="inferred from homology"/>
<evidence type="ECO:0000313" key="4">
    <source>
        <dbReference type="EMBL" id="KRK65493.1"/>
    </source>
</evidence>
<sequence length="242" mass="28254">MKKLNLILTDFEGPIDLLLHLIKESKIDIYDIPIAQITQQYLDYLNKMKVLELDIAGDYLVMASTLMSIKSKMLLPKAPDEFDDDELEMDDPRDQLVSQLLTYQTFKRVSEYFSEKEKIRRLSFDKDVSISQIPVEKFLLPDSIALDDLKETYMDLLINQNNRQPQTEIIQNETLSIEDAEENILQKLTTVKKTNFQSLLKLHNDIEEVVTNFMAILEMVRKQQVLAIQDGYQSDLFIELRN</sequence>
<dbReference type="RefSeq" id="WP_057764142.1">
    <property type="nucleotide sequence ID" value="NZ_AZDG01000002.1"/>
</dbReference>
<comment type="caution">
    <text evidence="4">The sequence shown here is derived from an EMBL/GenBank/DDBJ whole genome shotgun (WGS) entry which is preliminary data.</text>
</comment>
<organism evidence="4 5">
    <name type="scientific">Companilactobacillus tucceti DSM 20183</name>
    <dbReference type="NCBI Taxonomy" id="1423811"/>
    <lineage>
        <taxon>Bacteria</taxon>
        <taxon>Bacillati</taxon>
        <taxon>Bacillota</taxon>
        <taxon>Bacilli</taxon>
        <taxon>Lactobacillales</taxon>
        <taxon>Lactobacillaceae</taxon>
        <taxon>Companilactobacillus</taxon>
    </lineage>
</organism>
<evidence type="ECO:0000313" key="5">
    <source>
        <dbReference type="Proteomes" id="UP000050929"/>
    </source>
</evidence>